<keyword evidence="4 6" id="KW-1133">Transmembrane helix</keyword>
<keyword evidence="9" id="KW-1185">Reference proteome</keyword>
<evidence type="ECO:0000256" key="3">
    <source>
        <dbReference type="ARBA" id="ARBA00022692"/>
    </source>
</evidence>
<feature type="transmembrane region" description="Helical" evidence="6">
    <location>
        <begin position="528"/>
        <end position="552"/>
    </location>
</feature>
<dbReference type="OrthoDB" id="420519at2759"/>
<dbReference type="CTD" id="8237024"/>
<name>E0W3D9_PEDHC</name>
<feature type="transmembrane region" description="Helical" evidence="6">
    <location>
        <begin position="252"/>
        <end position="273"/>
    </location>
</feature>
<reference evidence="7" key="1">
    <citation type="submission" date="2007-04" db="EMBL/GenBank/DDBJ databases">
        <title>Annotation of Pediculus humanus corporis strain USDA.</title>
        <authorList>
            <person name="Kirkness E."/>
            <person name="Hannick L."/>
            <person name="Hass B."/>
            <person name="Bruggner R."/>
            <person name="Lawson D."/>
            <person name="Bidwell S."/>
            <person name="Joardar V."/>
            <person name="Caler E."/>
            <person name="Walenz B."/>
            <person name="Inman J."/>
            <person name="Schobel S."/>
            <person name="Galinsky K."/>
            <person name="Amedeo P."/>
            <person name="Strausberg R."/>
        </authorList>
    </citation>
    <scope>NUCLEOTIDE SEQUENCE</scope>
    <source>
        <strain evidence="7">USDA</strain>
    </source>
</reference>
<dbReference type="VEuPathDB" id="VectorBase:PHUM603450"/>
<feature type="transmembrane region" description="Helical" evidence="6">
    <location>
        <begin position="37"/>
        <end position="60"/>
    </location>
</feature>
<reference evidence="8" key="3">
    <citation type="submission" date="2020-05" db="UniProtKB">
        <authorList>
            <consortium name="EnsemblMetazoa"/>
        </authorList>
    </citation>
    <scope>IDENTIFICATION</scope>
    <source>
        <strain evidence="8">USDA</strain>
    </source>
</reference>
<dbReference type="eggNOG" id="KOG1362">
    <property type="taxonomic scope" value="Eukaryota"/>
</dbReference>
<dbReference type="InParanoid" id="E0W3D9"/>
<dbReference type="PANTHER" id="PTHR12385">
    <property type="entry name" value="CHOLINE TRANSPORTER-LIKE (SLC FAMILY 44)"/>
    <property type="match status" value="1"/>
</dbReference>
<keyword evidence="3 6" id="KW-0812">Transmembrane</keyword>
<proteinExistence type="inferred from homology"/>
<dbReference type="KEGG" id="phu:Phum_PHUM603450"/>
<dbReference type="EMBL" id="AAZO01007372">
    <property type="status" value="NOT_ANNOTATED_CDS"/>
    <property type="molecule type" value="Genomic_DNA"/>
</dbReference>
<evidence type="ECO:0000256" key="4">
    <source>
        <dbReference type="ARBA" id="ARBA00022989"/>
    </source>
</evidence>
<dbReference type="Pfam" id="PF04515">
    <property type="entry name" value="Choline_transpo"/>
    <property type="match status" value="1"/>
</dbReference>
<dbReference type="EMBL" id="DS235882">
    <property type="protein sequence ID" value="EEB20145.1"/>
    <property type="molecule type" value="Genomic_DNA"/>
</dbReference>
<accession>E0W3D9</accession>
<organism>
    <name type="scientific">Pediculus humanus subsp. corporis</name>
    <name type="common">Body louse</name>
    <dbReference type="NCBI Taxonomy" id="121224"/>
    <lineage>
        <taxon>Eukaryota</taxon>
        <taxon>Metazoa</taxon>
        <taxon>Ecdysozoa</taxon>
        <taxon>Arthropoda</taxon>
        <taxon>Hexapoda</taxon>
        <taxon>Insecta</taxon>
        <taxon>Pterygota</taxon>
        <taxon>Neoptera</taxon>
        <taxon>Paraneoptera</taxon>
        <taxon>Psocodea</taxon>
        <taxon>Troctomorpha</taxon>
        <taxon>Phthiraptera</taxon>
        <taxon>Anoplura</taxon>
        <taxon>Pediculidae</taxon>
        <taxon>Pediculus</taxon>
    </lineage>
</organism>
<keyword evidence="5 6" id="KW-0472">Membrane</keyword>
<feature type="transmembrane region" description="Helical" evidence="6">
    <location>
        <begin position="500"/>
        <end position="521"/>
    </location>
</feature>
<dbReference type="InterPro" id="IPR007603">
    <property type="entry name" value="Choline_transptr-like"/>
</dbReference>
<evidence type="ECO:0000313" key="9">
    <source>
        <dbReference type="Proteomes" id="UP000009046"/>
    </source>
</evidence>
<comment type="function">
    <text evidence="6">Choline transporter.</text>
</comment>
<comment type="similarity">
    <text evidence="2 6">Belongs to the CTL (choline transporter-like) family.</text>
</comment>
<feature type="transmembrane region" description="Helical" evidence="6">
    <location>
        <begin position="354"/>
        <end position="379"/>
    </location>
</feature>
<dbReference type="RefSeq" id="XP_002432883.1">
    <property type="nucleotide sequence ID" value="XM_002432838.1"/>
</dbReference>
<dbReference type="AlphaFoldDB" id="E0W3D9"/>
<evidence type="ECO:0000313" key="8">
    <source>
        <dbReference type="EnsemblMetazoa" id="PHUM603450-PA"/>
    </source>
</evidence>
<dbReference type="OMA" id="VKWINIF"/>
<dbReference type="GO" id="GO:0022857">
    <property type="term" value="F:transmembrane transporter activity"/>
    <property type="evidence" value="ECO:0007669"/>
    <property type="project" value="UniProtKB-UniRule"/>
</dbReference>
<gene>
    <name evidence="8" type="primary">8237024</name>
    <name evidence="7" type="ORF">Phum_PHUM603450</name>
</gene>
<evidence type="ECO:0000256" key="1">
    <source>
        <dbReference type="ARBA" id="ARBA00004141"/>
    </source>
</evidence>
<comment type="subcellular location">
    <subcellularLocation>
        <location evidence="6">Cell membrane</location>
        <topology evidence="6">Multi-pass membrane protein</topology>
    </subcellularLocation>
    <subcellularLocation>
        <location evidence="1">Membrane</location>
        <topology evidence="1">Multi-pass membrane protein</topology>
    </subcellularLocation>
</comment>
<evidence type="ECO:0000256" key="6">
    <source>
        <dbReference type="RuleBase" id="RU368066"/>
    </source>
</evidence>
<dbReference type="HOGENOM" id="CLU_017181_2_1_1"/>
<evidence type="ECO:0000313" key="7">
    <source>
        <dbReference type="EMBL" id="EEB20145.1"/>
    </source>
</evidence>
<dbReference type="Proteomes" id="UP000009046">
    <property type="component" value="Unassembled WGS sequence"/>
</dbReference>
<protein>
    <recommendedName>
        <fullName evidence="6">Choline transporter-like protein</fullName>
    </recommendedName>
</protein>
<reference evidence="7" key="2">
    <citation type="submission" date="2007-04" db="EMBL/GenBank/DDBJ databases">
        <title>The genome of the human body louse.</title>
        <authorList>
            <consortium name="The Human Body Louse Genome Consortium"/>
            <person name="Kirkness E."/>
            <person name="Walenz B."/>
            <person name="Hass B."/>
            <person name="Bruggner R."/>
            <person name="Strausberg R."/>
        </authorList>
    </citation>
    <scope>NUCLEOTIDE SEQUENCE</scope>
    <source>
        <strain evidence="7">USDA</strain>
    </source>
</reference>
<dbReference type="EnsemblMetazoa" id="PHUM603450-RA">
    <property type="protein sequence ID" value="PHUM603450-PA"/>
    <property type="gene ID" value="PHUM603450"/>
</dbReference>
<dbReference type="PANTHER" id="PTHR12385:SF96">
    <property type="entry name" value="CHOLINE TRANSPORTER-LIKE PROTEIN"/>
    <property type="match status" value="1"/>
</dbReference>
<dbReference type="GO" id="GO:0005886">
    <property type="term" value="C:plasma membrane"/>
    <property type="evidence" value="ECO:0007669"/>
    <property type="project" value="UniProtKB-SubCell"/>
</dbReference>
<feature type="transmembrane region" description="Helical" evidence="6">
    <location>
        <begin position="180"/>
        <end position="198"/>
    </location>
</feature>
<evidence type="ECO:0000256" key="2">
    <source>
        <dbReference type="ARBA" id="ARBA00007168"/>
    </source>
</evidence>
<feature type="transmembrane region" description="Helical" evidence="6">
    <location>
        <begin position="294"/>
        <end position="318"/>
    </location>
</feature>
<dbReference type="GeneID" id="8237024"/>
<feature type="transmembrane region" description="Helical" evidence="6">
    <location>
        <begin position="205"/>
        <end position="228"/>
    </location>
</feature>
<feature type="transmembrane region" description="Helical" evidence="6">
    <location>
        <begin position="400"/>
        <end position="418"/>
    </location>
</feature>
<evidence type="ECO:0000256" key="5">
    <source>
        <dbReference type="ARBA" id="ARBA00023136"/>
    </source>
</evidence>
<sequence>MGNLCCGQDDDKRNEIGKITEEEGIAPSRNRRCTDTICLVTMPLFLLSVLMLVGYCAIFTDIARVTNGYDNCANVCGKITPPDKNPKYSCKGADLTSKPLLLVRGTGKHIVNPVHSRRECVSDCSVYKGFRQFITRCIPFNDGDVLKGGLERATNSLSFVGLSDFLEETSEDLQLCWREMVYMCLIALAFSFILLLLFRYVIGFVIWFVLIGVVVTSILATCYLWYIYKIANDQLKESEFPSDFDSGKVHSYLVFAITCTVVCLIVILIIFVMRKRINLLVRLFKEAGKAVRKMPFLLFQPLVSFWVLAIAIGIWVFFTLVIQGSGYVAEKSPNNLYYKKSFAMKFARWYNLFALFWIVQFVIGCQHMVVAGAVSKWFFTRDKKSLGSPVIQSFSNLIRFHLGSVAFGSFFIALIQMIRTILTFIEERCKNSESEFIKKIASAVECCLSCFESILKYFTRTAYIEIAIHGVSFCTGGKKAFRLISSNVLRVATINSVGDFILFLGKVFVVLSTVLIGILILKSKEGVIHVWVPITLAGIFAFIVSHCFITVYEMIIDSIFVCFCEDYEMNNGADKPYFMSKGLMEFVQNNNRSVS</sequence>